<name>A0A939DLY6_9ALTE</name>
<dbReference type="PANTHER" id="PTHR43373">
    <property type="entry name" value="NA(+)/H(+) ANTIPORTER SUBUNIT"/>
    <property type="match status" value="1"/>
</dbReference>
<feature type="transmembrane region" description="Helical" evidence="3">
    <location>
        <begin position="241"/>
        <end position="265"/>
    </location>
</feature>
<feature type="transmembrane region" description="Helical" evidence="3">
    <location>
        <begin position="110"/>
        <end position="128"/>
    </location>
</feature>
<feature type="transmembrane region" description="Helical" evidence="3">
    <location>
        <begin position="30"/>
        <end position="47"/>
    </location>
</feature>
<feature type="transmembrane region" description="Helical" evidence="3">
    <location>
        <begin position="204"/>
        <end position="229"/>
    </location>
</feature>
<dbReference type="InterPro" id="IPR001750">
    <property type="entry name" value="ND/Mrp_TM"/>
</dbReference>
<feature type="domain" description="NADH:quinone oxidoreductase/Mrp antiporter transmembrane" evidence="4">
    <location>
        <begin position="127"/>
        <end position="420"/>
    </location>
</feature>
<protein>
    <submittedName>
        <fullName evidence="5">Monovalent cation/H+ antiporter subunit D family protein</fullName>
    </submittedName>
</protein>
<comment type="caution">
    <text evidence="5">The sequence shown here is derived from an EMBL/GenBank/DDBJ whole genome shotgun (WGS) entry which is preliminary data.</text>
</comment>
<comment type="subcellular location">
    <subcellularLocation>
        <location evidence="1">Endomembrane system</location>
        <topology evidence="1">Multi-pass membrane protein</topology>
    </subcellularLocation>
    <subcellularLocation>
        <location evidence="2">Membrane</location>
        <topology evidence="2">Multi-pass membrane protein</topology>
    </subcellularLocation>
</comment>
<organism evidence="5 6">
    <name type="scientific">Bowmanella dokdonensis</name>
    <dbReference type="NCBI Taxonomy" id="751969"/>
    <lineage>
        <taxon>Bacteria</taxon>
        <taxon>Pseudomonadati</taxon>
        <taxon>Pseudomonadota</taxon>
        <taxon>Gammaproteobacteria</taxon>
        <taxon>Alteromonadales</taxon>
        <taxon>Alteromonadaceae</taxon>
        <taxon>Bowmanella</taxon>
    </lineage>
</organism>
<dbReference type="RefSeq" id="WP_206573117.1">
    <property type="nucleotide sequence ID" value="NZ_JAFKCV010000003.1"/>
</dbReference>
<feature type="transmembrane region" description="Helical" evidence="3">
    <location>
        <begin position="373"/>
        <end position="396"/>
    </location>
</feature>
<accession>A0A939DLY6</accession>
<feature type="transmembrane region" description="Helical" evidence="3">
    <location>
        <begin position="163"/>
        <end position="184"/>
    </location>
</feature>
<feature type="transmembrane region" description="Helical" evidence="3">
    <location>
        <begin position="333"/>
        <end position="352"/>
    </location>
</feature>
<keyword evidence="3" id="KW-1133">Transmembrane helix</keyword>
<dbReference type="Pfam" id="PF00361">
    <property type="entry name" value="Proton_antipo_M"/>
    <property type="match status" value="1"/>
</dbReference>
<gene>
    <name evidence="5" type="ORF">J0A66_07220</name>
</gene>
<dbReference type="AlphaFoldDB" id="A0A939DLY6"/>
<sequence>MSWLMWIMLTPLLTMALVWLLERWPNLREAASLAGGLSLFMLCLWGWRHELHLSNETLILAEPLPGLTLSLALEPLGLMFALMASSLWLVTTCYAIGYMRAHHEKQQTRFYSCFALAIASLMGLILAADLLTLFLFYELLTLSTYPLVTHSGDEQAKASGRRYLGLLMGTSISLLLPAILLVWYLSGSVSFVAGGLLADRLSPFWTGMLYLMFLLGIGKAALMPLHAWLPAAMVAPTPVSALLHAVAVVKAGVFSILKISLFIFGPVQLQQALVQEWLIWFPALTILLASFVAISKDNLKERLAYSTISQLSYIVLGVMLANQLGMLGASLHILMHGFAKISLFFAAGAILVTTHKTRVSELAGMGRRMPFTFVVFTLGSLSIIGLPLFGGMWSKWYLALGSIEARHWLLLAILMVSSLLNIYYLLIIPVQAFFSQSSQRSTVREAPWPCLLGMAAPSAICLLLFWMPEPFIRLIQSGLNLAFANTGG</sequence>
<evidence type="ECO:0000256" key="3">
    <source>
        <dbReference type="SAM" id="Phobius"/>
    </source>
</evidence>
<feature type="transmembrane region" description="Helical" evidence="3">
    <location>
        <begin position="446"/>
        <end position="467"/>
    </location>
</feature>
<reference evidence="5" key="1">
    <citation type="submission" date="2021-03" db="EMBL/GenBank/DDBJ databases">
        <title>novel species isolated from a fishpond in China.</title>
        <authorList>
            <person name="Lu H."/>
            <person name="Cai Z."/>
        </authorList>
    </citation>
    <scope>NUCLEOTIDE SEQUENCE</scope>
    <source>
        <strain evidence="5">JCM 30855</strain>
    </source>
</reference>
<dbReference type="PRINTS" id="PR01434">
    <property type="entry name" value="NADHDHGNASE5"/>
</dbReference>
<dbReference type="Proteomes" id="UP000664654">
    <property type="component" value="Unassembled WGS sequence"/>
</dbReference>
<evidence type="ECO:0000259" key="4">
    <source>
        <dbReference type="Pfam" id="PF00361"/>
    </source>
</evidence>
<dbReference type="GO" id="GO:0016020">
    <property type="term" value="C:membrane"/>
    <property type="evidence" value="ECO:0007669"/>
    <property type="project" value="UniProtKB-SubCell"/>
</dbReference>
<evidence type="ECO:0000256" key="1">
    <source>
        <dbReference type="ARBA" id="ARBA00004127"/>
    </source>
</evidence>
<dbReference type="InterPro" id="IPR050616">
    <property type="entry name" value="CPA3_Na-H_Antiporter_A"/>
</dbReference>
<keyword evidence="3" id="KW-0472">Membrane</keyword>
<dbReference type="GO" id="GO:0012505">
    <property type="term" value="C:endomembrane system"/>
    <property type="evidence" value="ECO:0007669"/>
    <property type="project" value="UniProtKB-SubCell"/>
</dbReference>
<feature type="transmembrane region" description="Helical" evidence="3">
    <location>
        <begin position="408"/>
        <end position="434"/>
    </location>
</feature>
<dbReference type="EMBL" id="JAFKCV010000003">
    <property type="protein sequence ID" value="MBN7825009.1"/>
    <property type="molecule type" value="Genomic_DNA"/>
</dbReference>
<feature type="transmembrane region" description="Helical" evidence="3">
    <location>
        <begin position="277"/>
        <end position="294"/>
    </location>
</feature>
<keyword evidence="2 3" id="KW-0812">Transmembrane</keyword>
<evidence type="ECO:0000313" key="6">
    <source>
        <dbReference type="Proteomes" id="UP000664654"/>
    </source>
</evidence>
<dbReference type="PANTHER" id="PTHR43373:SF1">
    <property type="entry name" value="NA(+)_H(+) ANTIPORTER SUBUNIT A"/>
    <property type="match status" value="1"/>
</dbReference>
<feature type="transmembrane region" description="Helical" evidence="3">
    <location>
        <begin position="76"/>
        <end position="98"/>
    </location>
</feature>
<feature type="transmembrane region" description="Helical" evidence="3">
    <location>
        <begin position="6"/>
        <end position="21"/>
    </location>
</feature>
<evidence type="ECO:0000256" key="2">
    <source>
        <dbReference type="RuleBase" id="RU000320"/>
    </source>
</evidence>
<proteinExistence type="predicted"/>
<keyword evidence="6" id="KW-1185">Reference proteome</keyword>
<evidence type="ECO:0000313" key="5">
    <source>
        <dbReference type="EMBL" id="MBN7825009.1"/>
    </source>
</evidence>